<protein>
    <submittedName>
        <fullName evidence="1">Uncharacterized protein</fullName>
    </submittedName>
</protein>
<name>A0ACD1E8I5_9MICO</name>
<evidence type="ECO:0000313" key="1">
    <source>
        <dbReference type="EMBL" id="QWS35268.1"/>
    </source>
</evidence>
<gene>
    <name evidence="1" type="ORF">KM842_10595</name>
</gene>
<sequence>MTHETNSLIGIHQVCTTLGDSPCYGGTKAKICERKQERYLRYQTHVSVGAGADEPDRYRRGEDRNARRDWKGEKSQARGSNKSLDPAILSHRQAPLTAAIAGAIAAMWQGPRNASPVSRSA</sequence>
<accession>A0ACD1E8I5</accession>
<keyword evidence="2" id="KW-1185">Reference proteome</keyword>
<reference evidence="1" key="1">
    <citation type="submission" date="2021-06" db="EMBL/GenBank/DDBJ databases">
        <authorList>
            <person name="Ellington A.J."/>
            <person name="Bryan N.C."/>
            <person name="Christner B.C."/>
            <person name="Reisch C.R."/>
        </authorList>
    </citation>
    <scope>NUCLEOTIDE SEQUENCE</scope>
    <source>
        <strain evidence="1">L6-1</strain>
    </source>
</reference>
<evidence type="ECO:0000313" key="2">
    <source>
        <dbReference type="Proteomes" id="UP000681794"/>
    </source>
</evidence>
<organism evidence="1 2">
    <name type="scientific">Curtobacterium aetherium</name>
    <dbReference type="NCBI Taxonomy" id="2841594"/>
    <lineage>
        <taxon>Bacteria</taxon>
        <taxon>Bacillati</taxon>
        <taxon>Actinomycetota</taxon>
        <taxon>Actinomycetes</taxon>
        <taxon>Micrococcales</taxon>
        <taxon>Microbacteriaceae</taxon>
        <taxon>Curtobacterium</taxon>
    </lineage>
</organism>
<dbReference type="Proteomes" id="UP000681794">
    <property type="component" value="Chromosome"/>
</dbReference>
<dbReference type="EMBL" id="CP076544">
    <property type="protein sequence ID" value="QWS35268.1"/>
    <property type="molecule type" value="Genomic_DNA"/>
</dbReference>
<proteinExistence type="predicted"/>